<reference evidence="1 2" key="1">
    <citation type="submission" date="2017-11" db="EMBL/GenBank/DDBJ databases">
        <authorList>
            <person name="Han C.G."/>
        </authorList>
    </citation>
    <scope>NUCLEOTIDE SEQUENCE [LARGE SCALE GENOMIC DNA]</scope>
</reference>
<accession>A0A2H5BMX9</accession>
<evidence type="ECO:0000313" key="1">
    <source>
        <dbReference type="EMBL" id="AUG87672.1"/>
    </source>
</evidence>
<dbReference type="EMBL" id="MG545917">
    <property type="protein sequence ID" value="AUG87672.1"/>
    <property type="molecule type" value="Genomic_DNA"/>
</dbReference>
<dbReference type="GO" id="GO:0004519">
    <property type="term" value="F:endonuclease activity"/>
    <property type="evidence" value="ECO:0007669"/>
    <property type="project" value="UniProtKB-KW"/>
</dbReference>
<keyword evidence="1" id="KW-0255">Endonuclease</keyword>
<dbReference type="KEGG" id="vg:54987103"/>
<dbReference type="RefSeq" id="YP_009796712.1">
    <property type="nucleotide sequence ID" value="NC_047903.1"/>
</dbReference>
<dbReference type="InterPro" id="IPR036388">
    <property type="entry name" value="WH-like_DNA-bd_sf"/>
</dbReference>
<keyword evidence="1" id="KW-0378">Hydrolase</keyword>
<keyword evidence="1" id="KW-0540">Nuclease</keyword>
<sequence length="164" mass="18561">MKEHKVYHIRDCGNTDLNHGYIGVTSHWDVRKSKHKYSGKLCKGREMVCLYTFTNKEEAYAKEAELRPTDGIGLNTVAGGLDSGKIVKGERRSVDTEFKKGQNPHNLNKGLHYILTSPEGDEFYVESLVAFCKAHNLTPQNLRKVAKGERNYHKGWKAILVSGR</sequence>
<organism evidence="1 2">
    <name type="scientific">Vibrio phage VEN</name>
    <dbReference type="NCBI Taxonomy" id="2059879"/>
    <lineage>
        <taxon>Viruses</taxon>
        <taxon>Duplodnaviria</taxon>
        <taxon>Heunggongvirae</taxon>
        <taxon>Uroviricota</taxon>
        <taxon>Caudoviricetes</taxon>
        <taxon>Autographivirales</taxon>
        <taxon>Autosignataviridae</taxon>
        <taxon>Colwellvirinae</taxon>
        <taxon>Trungvirus</taxon>
        <taxon>Trungvirus VEN</taxon>
    </lineage>
</organism>
<protein>
    <submittedName>
        <fullName evidence="1">Homing endonuclease</fullName>
    </submittedName>
</protein>
<dbReference type="Gene3D" id="1.10.10.10">
    <property type="entry name" value="Winged helix-like DNA-binding domain superfamily/Winged helix DNA-binding domain"/>
    <property type="match status" value="1"/>
</dbReference>
<dbReference type="Proteomes" id="UP000241061">
    <property type="component" value="Segment"/>
</dbReference>
<evidence type="ECO:0000313" key="2">
    <source>
        <dbReference type="Proteomes" id="UP000241061"/>
    </source>
</evidence>
<keyword evidence="2" id="KW-1185">Reference proteome</keyword>
<proteinExistence type="predicted"/>
<name>A0A2H5BMX9_9CAUD</name>
<dbReference type="GeneID" id="54987103"/>